<comment type="caution">
    <text evidence="1">The sequence shown here is derived from an EMBL/GenBank/DDBJ whole genome shotgun (WGS) entry which is preliminary data.</text>
</comment>
<reference evidence="1 2" key="2">
    <citation type="journal article" date="2022" name="Mol. Ecol. Resour.">
        <title>The genomes of chicory, endive, great burdock and yacon provide insights into Asteraceae paleo-polyploidization history and plant inulin production.</title>
        <authorList>
            <person name="Fan W."/>
            <person name="Wang S."/>
            <person name="Wang H."/>
            <person name="Wang A."/>
            <person name="Jiang F."/>
            <person name="Liu H."/>
            <person name="Zhao H."/>
            <person name="Xu D."/>
            <person name="Zhang Y."/>
        </authorList>
    </citation>
    <scope>NUCLEOTIDE SEQUENCE [LARGE SCALE GENOMIC DNA]</scope>
    <source>
        <strain evidence="2">cv. Punajuju</strain>
        <tissue evidence="1">Leaves</tissue>
    </source>
</reference>
<gene>
    <name evidence="1" type="ORF">L2E82_39499</name>
</gene>
<dbReference type="EMBL" id="CM042015">
    <property type="protein sequence ID" value="KAI3709733.1"/>
    <property type="molecule type" value="Genomic_DNA"/>
</dbReference>
<name>A0ACB9AJ65_CICIN</name>
<evidence type="ECO:0000313" key="1">
    <source>
        <dbReference type="EMBL" id="KAI3709733.1"/>
    </source>
</evidence>
<proteinExistence type="predicted"/>
<organism evidence="1 2">
    <name type="scientific">Cichorium intybus</name>
    <name type="common">Chicory</name>
    <dbReference type="NCBI Taxonomy" id="13427"/>
    <lineage>
        <taxon>Eukaryota</taxon>
        <taxon>Viridiplantae</taxon>
        <taxon>Streptophyta</taxon>
        <taxon>Embryophyta</taxon>
        <taxon>Tracheophyta</taxon>
        <taxon>Spermatophyta</taxon>
        <taxon>Magnoliopsida</taxon>
        <taxon>eudicotyledons</taxon>
        <taxon>Gunneridae</taxon>
        <taxon>Pentapetalae</taxon>
        <taxon>asterids</taxon>
        <taxon>campanulids</taxon>
        <taxon>Asterales</taxon>
        <taxon>Asteraceae</taxon>
        <taxon>Cichorioideae</taxon>
        <taxon>Cichorieae</taxon>
        <taxon>Cichoriinae</taxon>
        <taxon>Cichorium</taxon>
    </lineage>
</organism>
<keyword evidence="2" id="KW-1185">Reference proteome</keyword>
<protein>
    <submittedName>
        <fullName evidence="1">Uncharacterized protein</fullName>
    </submittedName>
</protein>
<sequence>MQRSMEGFQKAIRTAITKEPSITNSTTNLPSSSYNSGTGSYSVSPSDRSTLLLTRPPRRAVSVLTCSKLCAFCFVAGIVVGFTLKRRVRRWAAKLLRRIKDD</sequence>
<accession>A0ACB9AJ65</accession>
<dbReference type="Proteomes" id="UP001055811">
    <property type="component" value="Linkage Group LG07"/>
</dbReference>
<reference evidence="2" key="1">
    <citation type="journal article" date="2022" name="Mol. Ecol. Resour.">
        <title>The genomes of chicory, endive, great burdock and yacon provide insights into Asteraceae palaeo-polyploidization history and plant inulin production.</title>
        <authorList>
            <person name="Fan W."/>
            <person name="Wang S."/>
            <person name="Wang H."/>
            <person name="Wang A."/>
            <person name="Jiang F."/>
            <person name="Liu H."/>
            <person name="Zhao H."/>
            <person name="Xu D."/>
            <person name="Zhang Y."/>
        </authorList>
    </citation>
    <scope>NUCLEOTIDE SEQUENCE [LARGE SCALE GENOMIC DNA]</scope>
    <source>
        <strain evidence="2">cv. Punajuju</strain>
    </source>
</reference>
<evidence type="ECO:0000313" key="2">
    <source>
        <dbReference type="Proteomes" id="UP001055811"/>
    </source>
</evidence>